<keyword evidence="1" id="KW-0472">Membrane</keyword>
<dbReference type="EMBL" id="CAFBMC010000045">
    <property type="protein sequence ID" value="CAB4900557.1"/>
    <property type="molecule type" value="Genomic_DNA"/>
</dbReference>
<dbReference type="AlphaFoldDB" id="A0A6J7FY41"/>
<protein>
    <submittedName>
        <fullName evidence="2">Unannotated protein</fullName>
    </submittedName>
</protein>
<feature type="transmembrane region" description="Helical" evidence="1">
    <location>
        <begin position="63"/>
        <end position="85"/>
    </location>
</feature>
<keyword evidence="1" id="KW-0812">Transmembrane</keyword>
<dbReference type="InterPro" id="IPR025329">
    <property type="entry name" value="DUF4235"/>
</dbReference>
<evidence type="ECO:0000313" key="2">
    <source>
        <dbReference type="EMBL" id="CAB4900557.1"/>
    </source>
</evidence>
<evidence type="ECO:0000256" key="1">
    <source>
        <dbReference type="SAM" id="Phobius"/>
    </source>
</evidence>
<organism evidence="2">
    <name type="scientific">freshwater metagenome</name>
    <dbReference type="NCBI Taxonomy" id="449393"/>
    <lineage>
        <taxon>unclassified sequences</taxon>
        <taxon>metagenomes</taxon>
        <taxon>ecological metagenomes</taxon>
    </lineage>
</organism>
<gene>
    <name evidence="2" type="ORF">UFOPK3495_00932</name>
</gene>
<proteinExistence type="predicted"/>
<keyword evidence="1" id="KW-1133">Transmembrane helix</keyword>
<name>A0A6J7FY41_9ZZZZ</name>
<dbReference type="Pfam" id="PF14019">
    <property type="entry name" value="DUF4235"/>
    <property type="match status" value="1"/>
</dbReference>
<sequence length="92" mass="9922">MSMSDSLPETIEDEPNPIMHLIAPITAIGATMLMRKVLNTSYQRATGSSAPDPHDPRVNFGRALVWAIVTAATAAAVETVVYRAMNRGTHTD</sequence>
<accession>A0A6J7FY41</accession>
<reference evidence="2" key="1">
    <citation type="submission" date="2020-05" db="EMBL/GenBank/DDBJ databases">
        <authorList>
            <person name="Chiriac C."/>
            <person name="Salcher M."/>
            <person name="Ghai R."/>
            <person name="Kavagutti S V."/>
        </authorList>
    </citation>
    <scope>NUCLEOTIDE SEQUENCE</scope>
</reference>